<organism evidence="2 3">
    <name type="scientific">Phtheirospermum japonicum</name>
    <dbReference type="NCBI Taxonomy" id="374723"/>
    <lineage>
        <taxon>Eukaryota</taxon>
        <taxon>Viridiplantae</taxon>
        <taxon>Streptophyta</taxon>
        <taxon>Embryophyta</taxon>
        <taxon>Tracheophyta</taxon>
        <taxon>Spermatophyta</taxon>
        <taxon>Magnoliopsida</taxon>
        <taxon>eudicotyledons</taxon>
        <taxon>Gunneridae</taxon>
        <taxon>Pentapetalae</taxon>
        <taxon>asterids</taxon>
        <taxon>lamiids</taxon>
        <taxon>Lamiales</taxon>
        <taxon>Orobanchaceae</taxon>
        <taxon>Orobanchaceae incertae sedis</taxon>
        <taxon>Phtheirospermum</taxon>
    </lineage>
</organism>
<dbReference type="Proteomes" id="UP000653305">
    <property type="component" value="Unassembled WGS sequence"/>
</dbReference>
<proteinExistence type="predicted"/>
<comment type="caution">
    <text evidence="2">The sequence shown here is derived from an EMBL/GenBank/DDBJ whole genome shotgun (WGS) entry which is preliminary data.</text>
</comment>
<keyword evidence="3" id="KW-1185">Reference proteome</keyword>
<evidence type="ECO:0000313" key="3">
    <source>
        <dbReference type="Proteomes" id="UP000653305"/>
    </source>
</evidence>
<gene>
    <name evidence="2" type="ORF">PHJA_002523800</name>
</gene>
<evidence type="ECO:0000313" key="2">
    <source>
        <dbReference type="EMBL" id="GFQ03800.1"/>
    </source>
</evidence>
<name>A0A830CXP9_9LAMI</name>
<accession>A0A830CXP9</accession>
<protein>
    <submittedName>
        <fullName evidence="2">Uncharacterized protein</fullName>
    </submittedName>
</protein>
<dbReference type="EMBL" id="BMAC01000872">
    <property type="protein sequence ID" value="GFQ03800.1"/>
    <property type="molecule type" value="Genomic_DNA"/>
</dbReference>
<evidence type="ECO:0000256" key="1">
    <source>
        <dbReference type="SAM" id="MobiDB-lite"/>
    </source>
</evidence>
<feature type="region of interest" description="Disordered" evidence="1">
    <location>
        <begin position="26"/>
        <end position="50"/>
    </location>
</feature>
<reference evidence="2" key="1">
    <citation type="submission" date="2020-07" db="EMBL/GenBank/DDBJ databases">
        <title>Ethylene signaling mediates host invasion by parasitic plants.</title>
        <authorList>
            <person name="Yoshida S."/>
        </authorList>
    </citation>
    <scope>NUCLEOTIDE SEQUENCE</scope>
    <source>
        <strain evidence="2">Okayama</strain>
    </source>
</reference>
<sequence length="359" mass="42206">MDVPNLQVIKLTLQSKEHEEDLKVVLNSPDKVLSDDKDEHSEEEGVSDSEEHILTKFSRGCRLRLLEHILVLDEKEFTRKVKHFLDNGLSDIDDLMPKDESESYPEEELEKERLYYHELLEEVLDILQIDQHSTIFPLLNEYSKIPEEHRTRIYKGLKERVLSISKVLNSPDELFGDDVMPKDEDEELSDFLILLDEYCTIPTEGENDSTECKLTELPKEHCMIMIHNLLLLVDKEFKSQILNPPDELLSEDMHLPKGEHSEAGEAFLTFLRELTELPEEHLKRLLNYLSMERESTSNVLNSQDEQLSDNKPWFADWNPEEDEDSDYYPEDETPSVRKFLSRAVRLSRYVRTHNVFYRV</sequence>
<dbReference type="AlphaFoldDB" id="A0A830CXP9"/>